<dbReference type="EMBL" id="CP034209">
    <property type="protein sequence ID" value="QBZ63606.1"/>
    <property type="molecule type" value="Genomic_DNA"/>
</dbReference>
<dbReference type="AlphaFoldDB" id="A0A4P7NPF5"/>
<gene>
    <name evidence="1" type="ORF">PoMZ_05290</name>
</gene>
<name>A0A4P7NPF5_PYROR</name>
<evidence type="ECO:0000313" key="1">
    <source>
        <dbReference type="EMBL" id="QBZ63606.1"/>
    </source>
</evidence>
<proteinExistence type="predicted"/>
<sequence>MGVNGGISMKIKDCKSLTAKPKSELPRTHRLTATRLGALKRL</sequence>
<accession>A0A4P7NPF5</accession>
<reference evidence="1 2" key="1">
    <citation type="journal article" date="2019" name="Mol. Biol. Evol.">
        <title>Blast fungal genomes show frequent chromosomal changes, gene gains and losses, and effector gene turnover.</title>
        <authorList>
            <person name="Gomez Luciano L.B."/>
            <person name="Jason Tsai I."/>
            <person name="Chuma I."/>
            <person name="Tosa Y."/>
            <person name="Chen Y.H."/>
            <person name="Li J.Y."/>
            <person name="Li M.Y."/>
            <person name="Jade Lu M.Y."/>
            <person name="Nakayashiki H."/>
            <person name="Li W.H."/>
        </authorList>
    </citation>
    <scope>NUCLEOTIDE SEQUENCE [LARGE SCALE GENOMIC DNA]</scope>
    <source>
        <strain evidence="1">MZ5-1-6</strain>
    </source>
</reference>
<evidence type="ECO:0000313" key="2">
    <source>
        <dbReference type="Proteomes" id="UP000294847"/>
    </source>
</evidence>
<protein>
    <submittedName>
        <fullName evidence="1">Uncharacterized protein</fullName>
    </submittedName>
</protein>
<organism evidence="1 2">
    <name type="scientific">Pyricularia oryzae</name>
    <name type="common">Rice blast fungus</name>
    <name type="synonym">Magnaporthe oryzae</name>
    <dbReference type="NCBI Taxonomy" id="318829"/>
    <lineage>
        <taxon>Eukaryota</taxon>
        <taxon>Fungi</taxon>
        <taxon>Dikarya</taxon>
        <taxon>Ascomycota</taxon>
        <taxon>Pezizomycotina</taxon>
        <taxon>Sordariomycetes</taxon>
        <taxon>Sordariomycetidae</taxon>
        <taxon>Magnaporthales</taxon>
        <taxon>Pyriculariaceae</taxon>
        <taxon>Pyricularia</taxon>
    </lineage>
</organism>
<dbReference type="Proteomes" id="UP000294847">
    <property type="component" value="Chromosome 6"/>
</dbReference>